<sequence>MSLFSLPSAAVLLAACVSAACGAPATRASYDTGKVAVTYFAGFHANRGFPVSAMPWEKFTQVKYAFAEVTENGGLDVSQSAPDQIPAFVEAAHAHNVLATISIGGWTGSRFWSSAVGSPENRTAFVKTCLDFVDKYQLDGFDTDWEYPNRQGLGCNVINKNDTANLLAFFKEIREKQTRPLKVTASASLFPWNDASGAASTDMSGFADVLDYAMIMGYDIWGPWLPTGGPASPLRRSCDSRNNQGSLEESVDKWIAAGMPANKLVMGVPAFGHGFSVNVTSAFTDGKLNAYPAQNASHRFQGGSWDTDPAIDLCGNANPPGGTYTFANLVTEAHFLNEEGTAEDGIDYGFDSCAMTPFVYNKTSQIWVTYDDAQSATAKAKFMASKNLLGFATWEAGGDYKNILVDALRSGIGM</sequence>
<dbReference type="GO" id="GO:0006032">
    <property type="term" value="P:chitin catabolic process"/>
    <property type="evidence" value="ECO:0007669"/>
    <property type="project" value="TreeGrafter"/>
</dbReference>
<dbReference type="InterPro" id="IPR050314">
    <property type="entry name" value="Glycosyl_Hydrlase_18"/>
</dbReference>
<dbReference type="InterPro" id="IPR017853">
    <property type="entry name" value="GH"/>
</dbReference>
<gene>
    <name evidence="5" type="ORF">Micbo1qcDRAFT_194590</name>
</gene>
<comment type="similarity">
    <text evidence="1">Belongs to the glycosyl hydrolase 18 family. Chitinase class V subfamily.</text>
</comment>
<evidence type="ECO:0000256" key="3">
    <source>
        <dbReference type="SAM" id="SignalP"/>
    </source>
</evidence>
<evidence type="ECO:0000313" key="5">
    <source>
        <dbReference type="EMBL" id="KXJ93398.1"/>
    </source>
</evidence>
<evidence type="ECO:0000313" key="6">
    <source>
        <dbReference type="Proteomes" id="UP000070501"/>
    </source>
</evidence>
<dbReference type="SUPFAM" id="SSF54556">
    <property type="entry name" value="Chitinase insertion domain"/>
    <property type="match status" value="1"/>
</dbReference>
<protein>
    <recommendedName>
        <fullName evidence="2">chitinase</fullName>
        <ecNumber evidence="2">3.2.1.14</ecNumber>
    </recommendedName>
</protein>
<dbReference type="GO" id="GO:0008843">
    <property type="term" value="F:endochitinase activity"/>
    <property type="evidence" value="ECO:0007669"/>
    <property type="project" value="UniProtKB-EC"/>
</dbReference>
<dbReference type="AlphaFoldDB" id="A0A136J8F1"/>
<dbReference type="PROSITE" id="PS51910">
    <property type="entry name" value="GH18_2"/>
    <property type="match status" value="1"/>
</dbReference>
<keyword evidence="3" id="KW-0732">Signal</keyword>
<accession>A0A136J8F1</accession>
<evidence type="ECO:0000256" key="2">
    <source>
        <dbReference type="ARBA" id="ARBA00012729"/>
    </source>
</evidence>
<dbReference type="OrthoDB" id="76388at2759"/>
<dbReference type="EMBL" id="KQ964248">
    <property type="protein sequence ID" value="KXJ93398.1"/>
    <property type="molecule type" value="Genomic_DNA"/>
</dbReference>
<proteinExistence type="inferred from homology"/>
<feature type="signal peptide" evidence="3">
    <location>
        <begin position="1"/>
        <end position="22"/>
    </location>
</feature>
<dbReference type="InterPro" id="IPR001223">
    <property type="entry name" value="Glyco_hydro18_cat"/>
</dbReference>
<reference evidence="6" key="1">
    <citation type="submission" date="2016-02" db="EMBL/GenBank/DDBJ databases">
        <title>Draft genome sequence of Microdochium bolleyi, a fungal endophyte of beachgrass.</title>
        <authorList>
            <consortium name="DOE Joint Genome Institute"/>
            <person name="David A.S."/>
            <person name="May G."/>
            <person name="Haridas S."/>
            <person name="Lim J."/>
            <person name="Wang M."/>
            <person name="Labutti K."/>
            <person name="Lipzen A."/>
            <person name="Barry K."/>
            <person name="Grigoriev I.V."/>
        </authorList>
    </citation>
    <scope>NUCLEOTIDE SEQUENCE [LARGE SCALE GENOMIC DNA]</scope>
    <source>
        <strain evidence="6">J235TASD1</strain>
    </source>
</reference>
<keyword evidence="6" id="KW-1185">Reference proteome</keyword>
<dbReference type="Proteomes" id="UP000070501">
    <property type="component" value="Unassembled WGS sequence"/>
</dbReference>
<feature type="chain" id="PRO_5007293568" description="chitinase" evidence="3">
    <location>
        <begin position="23"/>
        <end position="414"/>
    </location>
</feature>
<dbReference type="EC" id="3.2.1.14" evidence="2"/>
<dbReference type="PANTHER" id="PTHR11177">
    <property type="entry name" value="CHITINASE"/>
    <property type="match status" value="1"/>
</dbReference>
<dbReference type="SMART" id="SM00636">
    <property type="entry name" value="Glyco_18"/>
    <property type="match status" value="1"/>
</dbReference>
<dbReference type="GO" id="GO:0005576">
    <property type="term" value="C:extracellular region"/>
    <property type="evidence" value="ECO:0007669"/>
    <property type="project" value="TreeGrafter"/>
</dbReference>
<dbReference type="InterPro" id="IPR011583">
    <property type="entry name" value="Chitinase_II/V-like_cat"/>
</dbReference>
<keyword evidence="5" id="KW-0378">Hydrolase</keyword>
<dbReference type="SUPFAM" id="SSF51445">
    <property type="entry name" value="(Trans)glycosidases"/>
    <property type="match status" value="1"/>
</dbReference>
<evidence type="ECO:0000256" key="1">
    <source>
        <dbReference type="ARBA" id="ARBA00008682"/>
    </source>
</evidence>
<dbReference type="Gene3D" id="3.20.20.80">
    <property type="entry name" value="Glycosidases"/>
    <property type="match status" value="2"/>
</dbReference>
<dbReference type="Pfam" id="PF00704">
    <property type="entry name" value="Glyco_hydro_18"/>
    <property type="match status" value="1"/>
</dbReference>
<evidence type="ECO:0000259" key="4">
    <source>
        <dbReference type="PROSITE" id="PS51910"/>
    </source>
</evidence>
<dbReference type="InterPro" id="IPR029070">
    <property type="entry name" value="Chitinase_insertion_sf"/>
</dbReference>
<name>A0A136J8F1_9PEZI</name>
<organism evidence="5 6">
    <name type="scientific">Microdochium bolleyi</name>
    <dbReference type="NCBI Taxonomy" id="196109"/>
    <lineage>
        <taxon>Eukaryota</taxon>
        <taxon>Fungi</taxon>
        <taxon>Dikarya</taxon>
        <taxon>Ascomycota</taxon>
        <taxon>Pezizomycotina</taxon>
        <taxon>Sordariomycetes</taxon>
        <taxon>Xylariomycetidae</taxon>
        <taxon>Xylariales</taxon>
        <taxon>Microdochiaceae</taxon>
        <taxon>Microdochium</taxon>
    </lineage>
</organism>
<dbReference type="GO" id="GO:0005975">
    <property type="term" value="P:carbohydrate metabolic process"/>
    <property type="evidence" value="ECO:0007669"/>
    <property type="project" value="InterPro"/>
</dbReference>
<feature type="domain" description="GH18" evidence="4">
    <location>
        <begin position="34"/>
        <end position="414"/>
    </location>
</feature>
<dbReference type="InParanoid" id="A0A136J8F1"/>
<dbReference type="GO" id="GO:0008061">
    <property type="term" value="F:chitin binding"/>
    <property type="evidence" value="ECO:0007669"/>
    <property type="project" value="InterPro"/>
</dbReference>
<dbReference type="STRING" id="196109.A0A136J8F1"/>
<dbReference type="PANTHER" id="PTHR11177:SF317">
    <property type="entry name" value="CHITINASE 12-RELATED"/>
    <property type="match status" value="1"/>
</dbReference>